<dbReference type="PANTHER" id="PTHR10380">
    <property type="entry name" value="CUTICLE PROTEIN"/>
    <property type="match status" value="1"/>
</dbReference>
<organism evidence="2 3">
    <name type="scientific">Argiope bruennichi</name>
    <name type="common">Wasp spider</name>
    <name type="synonym">Aranea bruennichi</name>
    <dbReference type="NCBI Taxonomy" id="94029"/>
    <lineage>
        <taxon>Eukaryota</taxon>
        <taxon>Metazoa</taxon>
        <taxon>Ecdysozoa</taxon>
        <taxon>Arthropoda</taxon>
        <taxon>Chelicerata</taxon>
        <taxon>Arachnida</taxon>
        <taxon>Araneae</taxon>
        <taxon>Araneomorphae</taxon>
        <taxon>Entelegynae</taxon>
        <taxon>Araneoidea</taxon>
        <taxon>Araneidae</taxon>
        <taxon>Argiope</taxon>
    </lineage>
</organism>
<reference evidence="2" key="1">
    <citation type="journal article" date="2020" name="bioRxiv">
        <title>Chromosome-level reference genome of the European wasp spider Argiope bruennichi: a resource for studies on range expansion and evolutionary adaptation.</title>
        <authorList>
            <person name="Sheffer M.M."/>
            <person name="Hoppe A."/>
            <person name="Krehenwinkel H."/>
            <person name="Uhl G."/>
            <person name="Kuss A.W."/>
            <person name="Jensen L."/>
            <person name="Jensen C."/>
            <person name="Gillespie R.G."/>
            <person name="Hoff K.J."/>
            <person name="Prost S."/>
        </authorList>
    </citation>
    <scope>NUCLEOTIDE SEQUENCE</scope>
</reference>
<reference evidence="2" key="2">
    <citation type="submission" date="2020-06" db="EMBL/GenBank/DDBJ databases">
        <authorList>
            <person name="Sheffer M."/>
        </authorList>
    </citation>
    <scope>NUCLEOTIDE SEQUENCE</scope>
</reference>
<evidence type="ECO:0000256" key="1">
    <source>
        <dbReference type="PROSITE-ProRule" id="PRU00497"/>
    </source>
</evidence>
<name>A0A8T0EIM7_ARGBR</name>
<comment type="caution">
    <text evidence="2">The sequence shown here is derived from an EMBL/GenBank/DDBJ whole genome shotgun (WGS) entry which is preliminary data.</text>
</comment>
<dbReference type="GO" id="GO:0008010">
    <property type="term" value="F:structural constituent of chitin-based larval cuticle"/>
    <property type="evidence" value="ECO:0007669"/>
    <property type="project" value="TreeGrafter"/>
</dbReference>
<keyword evidence="1" id="KW-0193">Cuticle</keyword>
<protein>
    <submittedName>
        <fullName evidence="2">Cuticle protein 10.9 like protein</fullName>
    </submittedName>
</protein>
<dbReference type="GO" id="GO:0062129">
    <property type="term" value="C:chitin-based extracellular matrix"/>
    <property type="evidence" value="ECO:0007669"/>
    <property type="project" value="TreeGrafter"/>
</dbReference>
<dbReference type="InterPro" id="IPR050468">
    <property type="entry name" value="Cuticle_Struct_Prot"/>
</dbReference>
<evidence type="ECO:0000313" key="2">
    <source>
        <dbReference type="EMBL" id="KAF8773324.1"/>
    </source>
</evidence>
<sequence>MRNIFNEDEDPHRHEHAEVARDYIEAVAGPYGYLDSRGICRQVHYVADHTGLSARVHTNEPAVVHNAPVAARVVSDGLLARGVVPSPTNFDPVLGYEYGVDGYGYRGDWDTPAFLDTKKMSMIMLSEIFLALSQASHILPAILPHAQPYNFGYAIRDHTSDQYRQEKGNGLGGVVGSYGFKDARGIVRNVNYVADHAGFRAQVNTNEPGTANQNPAAVLVNSHQPVVVKAVEPIHPVPVVAAPTALGDYRFGPGFADALGYNGGVNFAVPLIGRAVRGYDSRFTNMFCLVVLSCVALSQASQFLSPILPHAQPYNFGYAIRDHTSDQYRQEKGNGLGGVVGSYGFKDARGIIRNVNYVADHAGFRAQVNTNEPGTANQNPAAVLVNSHQPVVVKAVEPIHPVPVVPVPTAHGDYRFGPGFADALGYHGGVNFALPLIGGAVRGYDSRFANVIV</sequence>
<dbReference type="Proteomes" id="UP000807504">
    <property type="component" value="Unassembled WGS sequence"/>
</dbReference>
<keyword evidence="3" id="KW-1185">Reference proteome</keyword>
<gene>
    <name evidence="2" type="ORF">HNY73_015995</name>
</gene>
<dbReference type="PROSITE" id="PS51155">
    <property type="entry name" value="CHIT_BIND_RR_2"/>
    <property type="match status" value="3"/>
</dbReference>
<evidence type="ECO:0000313" key="3">
    <source>
        <dbReference type="Proteomes" id="UP000807504"/>
    </source>
</evidence>
<proteinExistence type="predicted"/>
<dbReference type="AlphaFoldDB" id="A0A8T0EIM7"/>
<dbReference type="Pfam" id="PF00379">
    <property type="entry name" value="Chitin_bind_4"/>
    <property type="match status" value="3"/>
</dbReference>
<accession>A0A8T0EIM7</accession>
<dbReference type="InterPro" id="IPR000618">
    <property type="entry name" value="Insect_cuticle"/>
</dbReference>
<dbReference type="EMBL" id="JABXBU010002227">
    <property type="protein sequence ID" value="KAF8773324.1"/>
    <property type="molecule type" value="Genomic_DNA"/>
</dbReference>